<dbReference type="InterPro" id="IPR037171">
    <property type="entry name" value="NagB/RpiA_transferase-like"/>
</dbReference>
<sequence length="207" mass="21981">MSSRDVIMGRIRDALTLAPPAAVEVPRNYRTGRTMPDAQRVDLLVDRLLDYKAVVHHSSVADLSDVLARVLGDLGARRVGVPAGLADSWLSRFDGDVVVDSPDVPAPRLSDLDSVVTASAVSCAETGTIFLDGSPDQGRRALTLVPDLHVCVVTVDSIEVGVPEALARLVPERPTTMISGPSATSDIELERVEGVHGPRNLHVVIVG</sequence>
<dbReference type="InterPro" id="IPR003741">
    <property type="entry name" value="LUD_dom"/>
</dbReference>
<accession>A0A3S3CXN3</accession>
<comment type="caution">
    <text evidence="2">The sequence shown here is derived from an EMBL/GenBank/DDBJ whole genome shotgun (WGS) entry which is preliminary data.</text>
</comment>
<evidence type="ECO:0000313" key="2">
    <source>
        <dbReference type="EMBL" id="RVW08203.1"/>
    </source>
</evidence>
<dbReference type="OrthoDB" id="9794187at2"/>
<dbReference type="InterPro" id="IPR024185">
    <property type="entry name" value="FTHF_cligase-like_sf"/>
</dbReference>
<feature type="domain" description="LUD" evidence="1">
    <location>
        <begin position="111"/>
        <end position="206"/>
    </location>
</feature>
<protein>
    <submittedName>
        <fullName evidence="2">Lactate utilization protein C</fullName>
    </submittedName>
</protein>
<gene>
    <name evidence="2" type="ORF">EGT67_17505</name>
</gene>
<dbReference type="EMBL" id="RKLP01000009">
    <property type="protein sequence ID" value="RVW08203.1"/>
    <property type="molecule type" value="Genomic_DNA"/>
</dbReference>
<evidence type="ECO:0000259" key="1">
    <source>
        <dbReference type="Pfam" id="PF02589"/>
    </source>
</evidence>
<reference evidence="2 3" key="1">
    <citation type="submission" date="2018-11" db="EMBL/GenBank/DDBJ databases">
        <title>Rhodococcus spongicola sp. nov. and Rhodococcus xishaensis sp. nov. from marine sponges.</title>
        <authorList>
            <person name="Li L."/>
            <person name="Lin H.W."/>
        </authorList>
    </citation>
    <scope>NUCLEOTIDE SEQUENCE [LARGE SCALE GENOMIC DNA]</scope>
    <source>
        <strain evidence="2 3">CCTCC AB2014297</strain>
    </source>
</reference>
<dbReference type="Pfam" id="PF02589">
    <property type="entry name" value="LUD_dom"/>
    <property type="match status" value="1"/>
</dbReference>
<evidence type="ECO:0000313" key="3">
    <source>
        <dbReference type="Proteomes" id="UP000286208"/>
    </source>
</evidence>
<proteinExistence type="predicted"/>
<dbReference type="Gene3D" id="3.40.50.10420">
    <property type="entry name" value="NagB/RpiA/CoA transferase-like"/>
    <property type="match status" value="1"/>
</dbReference>
<keyword evidence="3" id="KW-1185">Reference proteome</keyword>
<organism evidence="2 3">
    <name type="scientific">Prescottella agglutinans</name>
    <dbReference type="NCBI Taxonomy" id="1644129"/>
    <lineage>
        <taxon>Bacteria</taxon>
        <taxon>Bacillati</taxon>
        <taxon>Actinomycetota</taxon>
        <taxon>Actinomycetes</taxon>
        <taxon>Mycobacteriales</taxon>
        <taxon>Nocardiaceae</taxon>
        <taxon>Prescottella</taxon>
    </lineage>
</organism>
<dbReference type="RefSeq" id="WP_127917363.1">
    <property type="nucleotide sequence ID" value="NZ_RKLP01000009.1"/>
</dbReference>
<dbReference type="Proteomes" id="UP000286208">
    <property type="component" value="Unassembled WGS sequence"/>
</dbReference>
<dbReference type="SUPFAM" id="SSF100950">
    <property type="entry name" value="NagB/RpiA/CoA transferase-like"/>
    <property type="match status" value="1"/>
</dbReference>
<dbReference type="AlphaFoldDB" id="A0A3S3CXN3"/>
<name>A0A3S3CXN3_9NOCA</name>
<dbReference type="PANTHER" id="PTHR43682">
    <property type="entry name" value="LACTATE UTILIZATION PROTEIN C"/>
    <property type="match status" value="1"/>
</dbReference>
<dbReference type="PANTHER" id="PTHR43682:SF1">
    <property type="entry name" value="LACTATE UTILIZATION PROTEIN C"/>
    <property type="match status" value="1"/>
</dbReference>